<keyword evidence="4" id="KW-1185">Reference proteome</keyword>
<name>A0A0J0YU17_9NEIS</name>
<dbReference type="STRING" id="1470200.PL75_01315"/>
<dbReference type="PANTHER" id="PTHR43630:SF2">
    <property type="entry name" value="GLYCOSYLTRANSFERASE"/>
    <property type="match status" value="1"/>
</dbReference>
<dbReference type="InterPro" id="IPR001173">
    <property type="entry name" value="Glyco_trans_2-like"/>
</dbReference>
<dbReference type="InterPro" id="IPR029044">
    <property type="entry name" value="Nucleotide-diphossugar_trans"/>
</dbReference>
<comment type="caution">
    <text evidence="3">The sequence shown here is derived from an EMBL/GenBank/DDBJ whole genome shotgun (WGS) entry which is preliminary data.</text>
</comment>
<evidence type="ECO:0000259" key="2">
    <source>
        <dbReference type="Pfam" id="PF00535"/>
    </source>
</evidence>
<protein>
    <recommendedName>
        <fullName evidence="2">Glycosyltransferase 2-like domain-containing protein</fullName>
    </recommendedName>
</protein>
<dbReference type="AlphaFoldDB" id="A0A0J0YU17"/>
<dbReference type="PATRIC" id="fig|1470200.3.peg.1057"/>
<accession>A0A0J0YU17</accession>
<dbReference type="Pfam" id="PF00535">
    <property type="entry name" value="Glycos_transf_2"/>
    <property type="match status" value="1"/>
</dbReference>
<dbReference type="Gene3D" id="3.90.550.10">
    <property type="entry name" value="Spore Coat Polysaccharide Biosynthesis Protein SpsA, Chain A"/>
    <property type="match status" value="1"/>
</dbReference>
<organism evidence="3 4">
    <name type="scientific">Neisseria arctica</name>
    <dbReference type="NCBI Taxonomy" id="1470200"/>
    <lineage>
        <taxon>Bacteria</taxon>
        <taxon>Pseudomonadati</taxon>
        <taxon>Pseudomonadota</taxon>
        <taxon>Betaproteobacteria</taxon>
        <taxon>Neisseriales</taxon>
        <taxon>Neisseriaceae</taxon>
        <taxon>Neisseria</taxon>
    </lineage>
</organism>
<sequence length="261" mass="29500">MNTSNHLKPGLTVALITKNEAANLDACLQSLSDLTDKIIIIDSGSTDATAEIAKRYHASFYQYADWPGFGSQRNRAHQYIQTEWVLWLDADERLTNELQQSIRDAVLNTPADGHTAFEFNRLSNTFGAFIRHCGWYPDWIVRLYPTAYARYSNDLVHEKVILPAHTQIKRLKGDALHYTYTTLEQFLAKQNLYSKIWAEQRLAEGKTSSLGQALLHGVASFIKMYVLKAGFLDGKHGLLLSVLSAQSAFNKYAALWLARKS</sequence>
<evidence type="ECO:0000313" key="3">
    <source>
        <dbReference type="EMBL" id="KLT73617.1"/>
    </source>
</evidence>
<dbReference type="OrthoDB" id="9815923at2"/>
<dbReference type="Proteomes" id="UP000036027">
    <property type="component" value="Unassembled WGS sequence"/>
</dbReference>
<comment type="similarity">
    <text evidence="1">Belongs to the glycosyltransferase 2 family. WaaE/KdtX subfamily.</text>
</comment>
<dbReference type="EMBL" id="JTDO01000002">
    <property type="protein sequence ID" value="KLT73617.1"/>
    <property type="molecule type" value="Genomic_DNA"/>
</dbReference>
<dbReference type="CDD" id="cd02511">
    <property type="entry name" value="Beta4Glucosyltransferase"/>
    <property type="match status" value="1"/>
</dbReference>
<dbReference type="RefSeq" id="WP_047760115.1">
    <property type="nucleotide sequence ID" value="NZ_CP091510.1"/>
</dbReference>
<gene>
    <name evidence="3" type="ORF">PL75_01315</name>
</gene>
<reference evidence="3 4" key="1">
    <citation type="submission" date="2014-11" db="EMBL/GenBank/DDBJ databases">
        <title>Genome of a novel goose pathogen.</title>
        <authorList>
            <person name="Hansen C.M."/>
            <person name="Hueffer K."/>
            <person name="Choi S.C."/>
        </authorList>
    </citation>
    <scope>NUCLEOTIDE SEQUENCE [LARGE SCALE GENOMIC DNA]</scope>
    <source>
        <strain evidence="3 4">KH1503</strain>
    </source>
</reference>
<evidence type="ECO:0000256" key="1">
    <source>
        <dbReference type="ARBA" id="ARBA00038494"/>
    </source>
</evidence>
<evidence type="ECO:0000313" key="4">
    <source>
        <dbReference type="Proteomes" id="UP000036027"/>
    </source>
</evidence>
<feature type="domain" description="Glycosyltransferase 2-like" evidence="2">
    <location>
        <begin position="12"/>
        <end position="111"/>
    </location>
</feature>
<dbReference type="SUPFAM" id="SSF53448">
    <property type="entry name" value="Nucleotide-diphospho-sugar transferases"/>
    <property type="match status" value="1"/>
</dbReference>
<dbReference type="PANTHER" id="PTHR43630">
    <property type="entry name" value="POLY-BETA-1,6-N-ACETYL-D-GLUCOSAMINE SYNTHASE"/>
    <property type="match status" value="1"/>
</dbReference>
<proteinExistence type="inferred from homology"/>